<sequence length="104" mass="11939">MAQKSSSSPSEAYSLTEDPIIETNPRMYYTRYITLFDTKDSPYLMRVSNEPISVNRNGNFLVFGNWERLIDSHGLKDGDAVEFCLIDELDSGGRHCYRMKCSNE</sequence>
<evidence type="ECO:0000256" key="3">
    <source>
        <dbReference type="ARBA" id="ARBA00023125"/>
    </source>
</evidence>
<dbReference type="InterPro" id="IPR015300">
    <property type="entry name" value="DNA-bd_pseudobarrel_sf"/>
</dbReference>
<dbReference type="AlphaFoldDB" id="S8CPA9"/>
<evidence type="ECO:0000313" key="6">
    <source>
        <dbReference type="EMBL" id="EPS66686.1"/>
    </source>
</evidence>
<accession>S8CPA9</accession>
<comment type="caution">
    <text evidence="6">The sequence shown here is derived from an EMBL/GenBank/DDBJ whole genome shotgun (WGS) entry which is preliminary data.</text>
</comment>
<keyword evidence="7" id="KW-1185">Reference proteome</keyword>
<keyword evidence="3" id="KW-0238">DNA-binding</keyword>
<evidence type="ECO:0000313" key="7">
    <source>
        <dbReference type="Proteomes" id="UP000015453"/>
    </source>
</evidence>
<evidence type="ECO:0000256" key="1">
    <source>
        <dbReference type="ARBA" id="ARBA00004123"/>
    </source>
</evidence>
<evidence type="ECO:0000256" key="2">
    <source>
        <dbReference type="ARBA" id="ARBA00023015"/>
    </source>
</evidence>
<proteinExistence type="predicted"/>
<dbReference type="GO" id="GO:0005634">
    <property type="term" value="C:nucleus"/>
    <property type="evidence" value="ECO:0007669"/>
    <property type="project" value="UniProtKB-SubCell"/>
</dbReference>
<dbReference type="EMBL" id="AUSU01003537">
    <property type="protein sequence ID" value="EPS66686.1"/>
    <property type="molecule type" value="Genomic_DNA"/>
</dbReference>
<reference evidence="6 7" key="1">
    <citation type="journal article" date="2013" name="BMC Genomics">
        <title>The miniature genome of a carnivorous plant Genlisea aurea contains a low number of genes and short non-coding sequences.</title>
        <authorList>
            <person name="Leushkin E.V."/>
            <person name="Sutormin R.A."/>
            <person name="Nabieva E.R."/>
            <person name="Penin A.A."/>
            <person name="Kondrashov A.S."/>
            <person name="Logacheva M.D."/>
        </authorList>
    </citation>
    <scope>NUCLEOTIDE SEQUENCE [LARGE SCALE GENOMIC DNA]</scope>
</reference>
<keyword evidence="4" id="KW-0804">Transcription</keyword>
<organism evidence="6 7">
    <name type="scientific">Genlisea aurea</name>
    <dbReference type="NCBI Taxonomy" id="192259"/>
    <lineage>
        <taxon>Eukaryota</taxon>
        <taxon>Viridiplantae</taxon>
        <taxon>Streptophyta</taxon>
        <taxon>Embryophyta</taxon>
        <taxon>Tracheophyta</taxon>
        <taxon>Spermatophyta</taxon>
        <taxon>Magnoliopsida</taxon>
        <taxon>eudicotyledons</taxon>
        <taxon>Gunneridae</taxon>
        <taxon>Pentapetalae</taxon>
        <taxon>asterids</taxon>
        <taxon>lamiids</taxon>
        <taxon>Lamiales</taxon>
        <taxon>Lentibulariaceae</taxon>
        <taxon>Genlisea</taxon>
    </lineage>
</organism>
<keyword evidence="2" id="KW-0805">Transcription regulation</keyword>
<protein>
    <recommendedName>
        <fullName evidence="8">TF-B3 domain-containing protein</fullName>
    </recommendedName>
</protein>
<name>S8CPA9_9LAMI</name>
<dbReference type="Proteomes" id="UP000015453">
    <property type="component" value="Unassembled WGS sequence"/>
</dbReference>
<gene>
    <name evidence="6" type="ORF">M569_08090</name>
</gene>
<evidence type="ECO:0000256" key="5">
    <source>
        <dbReference type="ARBA" id="ARBA00023242"/>
    </source>
</evidence>
<comment type="subcellular location">
    <subcellularLocation>
        <location evidence="1">Nucleus</location>
    </subcellularLocation>
</comment>
<keyword evidence="5" id="KW-0539">Nucleus</keyword>
<dbReference type="SUPFAM" id="SSF101936">
    <property type="entry name" value="DNA-binding pseudobarrel domain"/>
    <property type="match status" value="1"/>
</dbReference>
<evidence type="ECO:0008006" key="8">
    <source>
        <dbReference type="Google" id="ProtNLM"/>
    </source>
</evidence>
<evidence type="ECO:0000256" key="4">
    <source>
        <dbReference type="ARBA" id="ARBA00023163"/>
    </source>
</evidence>
<dbReference type="GO" id="GO:0003677">
    <property type="term" value="F:DNA binding"/>
    <property type="evidence" value="ECO:0007669"/>
    <property type="project" value="UniProtKB-KW"/>
</dbReference>